<evidence type="ECO:0000313" key="2">
    <source>
        <dbReference type="EMBL" id="KAF2159710.1"/>
    </source>
</evidence>
<dbReference type="Proteomes" id="UP000799537">
    <property type="component" value="Unassembled WGS sequence"/>
</dbReference>
<dbReference type="AlphaFoldDB" id="A0A6A6C0M6"/>
<dbReference type="Pfam" id="PF06985">
    <property type="entry name" value="HET"/>
    <property type="match status" value="1"/>
</dbReference>
<evidence type="ECO:0000313" key="3">
    <source>
        <dbReference type="Proteomes" id="UP000799537"/>
    </source>
</evidence>
<dbReference type="PANTHER" id="PTHR24148">
    <property type="entry name" value="ANKYRIN REPEAT DOMAIN-CONTAINING PROTEIN 39 HOMOLOG-RELATED"/>
    <property type="match status" value="1"/>
</dbReference>
<dbReference type="InterPro" id="IPR052895">
    <property type="entry name" value="HetReg/Transcr_Mod"/>
</dbReference>
<accession>A0A6A6C0M6</accession>
<dbReference type="GeneID" id="54562931"/>
<organism evidence="2 3">
    <name type="scientific">Zasmidium cellare ATCC 36951</name>
    <dbReference type="NCBI Taxonomy" id="1080233"/>
    <lineage>
        <taxon>Eukaryota</taxon>
        <taxon>Fungi</taxon>
        <taxon>Dikarya</taxon>
        <taxon>Ascomycota</taxon>
        <taxon>Pezizomycotina</taxon>
        <taxon>Dothideomycetes</taxon>
        <taxon>Dothideomycetidae</taxon>
        <taxon>Mycosphaerellales</taxon>
        <taxon>Mycosphaerellaceae</taxon>
        <taxon>Zasmidium</taxon>
    </lineage>
</organism>
<dbReference type="PANTHER" id="PTHR24148:SF64">
    <property type="entry name" value="HETEROKARYON INCOMPATIBILITY DOMAIN-CONTAINING PROTEIN"/>
    <property type="match status" value="1"/>
</dbReference>
<keyword evidence="3" id="KW-1185">Reference proteome</keyword>
<dbReference type="RefSeq" id="XP_033660599.1">
    <property type="nucleotide sequence ID" value="XM_033809659.1"/>
</dbReference>
<feature type="domain" description="Heterokaryon incompatibility" evidence="1">
    <location>
        <begin position="94"/>
        <end position="183"/>
    </location>
</feature>
<protein>
    <recommendedName>
        <fullName evidence="1">Heterokaryon incompatibility domain-containing protein</fullName>
    </recommendedName>
</protein>
<reference evidence="2" key="1">
    <citation type="journal article" date="2020" name="Stud. Mycol.">
        <title>101 Dothideomycetes genomes: a test case for predicting lifestyles and emergence of pathogens.</title>
        <authorList>
            <person name="Haridas S."/>
            <person name="Albert R."/>
            <person name="Binder M."/>
            <person name="Bloem J."/>
            <person name="Labutti K."/>
            <person name="Salamov A."/>
            <person name="Andreopoulos B."/>
            <person name="Baker S."/>
            <person name="Barry K."/>
            <person name="Bills G."/>
            <person name="Bluhm B."/>
            <person name="Cannon C."/>
            <person name="Castanera R."/>
            <person name="Culley D."/>
            <person name="Daum C."/>
            <person name="Ezra D."/>
            <person name="Gonzalez J."/>
            <person name="Henrissat B."/>
            <person name="Kuo A."/>
            <person name="Liang C."/>
            <person name="Lipzen A."/>
            <person name="Lutzoni F."/>
            <person name="Magnuson J."/>
            <person name="Mondo S."/>
            <person name="Nolan M."/>
            <person name="Ohm R."/>
            <person name="Pangilinan J."/>
            <person name="Park H.-J."/>
            <person name="Ramirez L."/>
            <person name="Alfaro M."/>
            <person name="Sun H."/>
            <person name="Tritt A."/>
            <person name="Yoshinaga Y."/>
            <person name="Zwiers L.-H."/>
            <person name="Turgeon B."/>
            <person name="Goodwin S."/>
            <person name="Spatafora J."/>
            <person name="Crous P."/>
            <person name="Grigoriev I."/>
        </authorList>
    </citation>
    <scope>NUCLEOTIDE SEQUENCE</scope>
    <source>
        <strain evidence="2">ATCC 36951</strain>
    </source>
</reference>
<sequence length="249" mass="28137">MATDCEPSCVAYHAKKEPNNQLRIPAPEDGGIETQRLQADSLYGSLNPLKTWQIRILELRPRSEQSGLVGRLFNAAMLDGGGIVDLETKTWRDFFAISYFWGEDQTPRFRMDCSGLPYLLQIEAYRALIRVRDEASPVYLWIDTLCINQHDVQEKSVQVAKMRSIYHSAAWVLAYLGEPEACADDSGLDGEAVDFVFGLLNDYEDFHRLKPSEQAAGSCTVTERLKGCDTSEWPFCDRHATLLERGVHV</sequence>
<dbReference type="OrthoDB" id="3647238at2759"/>
<evidence type="ECO:0000259" key="1">
    <source>
        <dbReference type="Pfam" id="PF06985"/>
    </source>
</evidence>
<dbReference type="EMBL" id="ML993634">
    <property type="protein sequence ID" value="KAF2159710.1"/>
    <property type="molecule type" value="Genomic_DNA"/>
</dbReference>
<gene>
    <name evidence="2" type="ORF">M409DRAFT_29870</name>
</gene>
<proteinExistence type="predicted"/>
<dbReference type="InterPro" id="IPR010730">
    <property type="entry name" value="HET"/>
</dbReference>
<name>A0A6A6C0M6_ZASCE</name>